<dbReference type="EMBL" id="KB469297">
    <property type="protein sequence ID" value="EPQ59080.1"/>
    <property type="molecule type" value="Genomic_DNA"/>
</dbReference>
<accession>S7RW46</accession>
<dbReference type="GeneID" id="19308063"/>
<dbReference type="PANTHER" id="PTHR47842:SF1">
    <property type="entry name" value="DUF676 DOMAIN-CONTAINING PROTEIN"/>
    <property type="match status" value="1"/>
</dbReference>
<dbReference type="PANTHER" id="PTHR47842">
    <property type="entry name" value="EXPRESSED PROTEIN"/>
    <property type="match status" value="1"/>
</dbReference>
<dbReference type="SUPFAM" id="SSF53474">
    <property type="entry name" value="alpha/beta-Hydrolases"/>
    <property type="match status" value="1"/>
</dbReference>
<evidence type="ECO:0000256" key="1">
    <source>
        <dbReference type="SAM" id="MobiDB-lite"/>
    </source>
</evidence>
<dbReference type="OrthoDB" id="442243at2759"/>
<sequence>MGEKVAGEQLLVVFIHGFKGTDETFGAFPERLQHLLAQTTEGIDVECIVFPAYETKGDLDAAVERFADWLAQLTVEKEVAKGLGGGAGKSKVVLCGHRRVTFHMGGLLAADTLLALYESRPDKEAPLWPNIIACIAFDTPYFGVHPSVFKNSASKVVKHISTARTVVSDVADAFSYFTGKKGAESAAASMASSSTTIQTPLLTGPEASISAGWQKWALPAAYAISGIAVAGAAAGTAYWRREDLGLGYGWVQDHLRYVGALWDEKRLLRRVEKVMDIEKDIGVLFRTYYTLLPAALPGHVNPRTFIYLPKSYESSDNFRPATNSVAQEEIEAHTGMFGASTNDGYYGLGLDTARVIRDALERARHGSAMDSNSTSEKVEADNFDEVQESTLTTVEEFMPTNEGKRSESTAAEEIEDTPWR</sequence>
<feature type="region of interest" description="Disordered" evidence="1">
    <location>
        <begin position="365"/>
        <end position="420"/>
    </location>
</feature>
<name>S7RW46_GLOTA</name>
<dbReference type="OMA" id="TAETWAH"/>
<dbReference type="AlphaFoldDB" id="S7RW46"/>
<feature type="compositionally biased region" description="Acidic residues" evidence="1">
    <location>
        <begin position="410"/>
        <end position="420"/>
    </location>
</feature>
<dbReference type="HOGENOM" id="CLU_020826_2_0_1"/>
<evidence type="ECO:0000313" key="2">
    <source>
        <dbReference type="EMBL" id="EPQ59080.1"/>
    </source>
</evidence>
<dbReference type="RefSeq" id="XP_007862161.1">
    <property type="nucleotide sequence ID" value="XM_007863970.1"/>
</dbReference>
<reference evidence="2 3" key="1">
    <citation type="journal article" date="2012" name="Science">
        <title>The Paleozoic origin of enzymatic lignin decomposition reconstructed from 31 fungal genomes.</title>
        <authorList>
            <person name="Floudas D."/>
            <person name="Binder M."/>
            <person name="Riley R."/>
            <person name="Barry K."/>
            <person name="Blanchette R.A."/>
            <person name="Henrissat B."/>
            <person name="Martinez A.T."/>
            <person name="Otillar R."/>
            <person name="Spatafora J.W."/>
            <person name="Yadav J.S."/>
            <person name="Aerts A."/>
            <person name="Benoit I."/>
            <person name="Boyd A."/>
            <person name="Carlson A."/>
            <person name="Copeland A."/>
            <person name="Coutinho P.M."/>
            <person name="de Vries R.P."/>
            <person name="Ferreira P."/>
            <person name="Findley K."/>
            <person name="Foster B."/>
            <person name="Gaskell J."/>
            <person name="Glotzer D."/>
            <person name="Gorecki P."/>
            <person name="Heitman J."/>
            <person name="Hesse C."/>
            <person name="Hori C."/>
            <person name="Igarashi K."/>
            <person name="Jurgens J.A."/>
            <person name="Kallen N."/>
            <person name="Kersten P."/>
            <person name="Kohler A."/>
            <person name="Kuees U."/>
            <person name="Kumar T.K.A."/>
            <person name="Kuo A."/>
            <person name="LaButti K."/>
            <person name="Larrondo L.F."/>
            <person name="Lindquist E."/>
            <person name="Ling A."/>
            <person name="Lombard V."/>
            <person name="Lucas S."/>
            <person name="Lundell T."/>
            <person name="Martin R."/>
            <person name="McLaughlin D.J."/>
            <person name="Morgenstern I."/>
            <person name="Morin E."/>
            <person name="Murat C."/>
            <person name="Nagy L.G."/>
            <person name="Nolan M."/>
            <person name="Ohm R.A."/>
            <person name="Patyshakuliyeva A."/>
            <person name="Rokas A."/>
            <person name="Ruiz-Duenas F.J."/>
            <person name="Sabat G."/>
            <person name="Salamov A."/>
            <person name="Samejima M."/>
            <person name="Schmutz J."/>
            <person name="Slot J.C."/>
            <person name="St John F."/>
            <person name="Stenlid J."/>
            <person name="Sun H."/>
            <person name="Sun S."/>
            <person name="Syed K."/>
            <person name="Tsang A."/>
            <person name="Wiebenga A."/>
            <person name="Young D."/>
            <person name="Pisabarro A."/>
            <person name="Eastwood D.C."/>
            <person name="Martin F."/>
            <person name="Cullen D."/>
            <person name="Grigoriev I.V."/>
            <person name="Hibbett D.S."/>
        </authorList>
    </citation>
    <scope>NUCLEOTIDE SEQUENCE [LARGE SCALE GENOMIC DNA]</scope>
    <source>
        <strain evidence="2 3">ATCC 11539</strain>
    </source>
</reference>
<dbReference type="KEGG" id="gtr:GLOTRDRAFT_70221"/>
<dbReference type="Proteomes" id="UP000030669">
    <property type="component" value="Unassembled WGS sequence"/>
</dbReference>
<dbReference type="InterPro" id="IPR029058">
    <property type="entry name" value="AB_hydrolase_fold"/>
</dbReference>
<protein>
    <recommendedName>
        <fullName evidence="4">DUF676 domain-containing protein</fullName>
    </recommendedName>
</protein>
<dbReference type="Gene3D" id="3.40.50.1820">
    <property type="entry name" value="alpha/beta hydrolase"/>
    <property type="match status" value="1"/>
</dbReference>
<proteinExistence type="predicted"/>
<keyword evidence="3" id="KW-1185">Reference proteome</keyword>
<gene>
    <name evidence="2" type="ORF">GLOTRDRAFT_70221</name>
</gene>
<evidence type="ECO:0008006" key="4">
    <source>
        <dbReference type="Google" id="ProtNLM"/>
    </source>
</evidence>
<evidence type="ECO:0000313" key="3">
    <source>
        <dbReference type="Proteomes" id="UP000030669"/>
    </source>
</evidence>
<dbReference type="eggNOG" id="ENOG502QQEZ">
    <property type="taxonomic scope" value="Eukaryota"/>
</dbReference>
<organism evidence="2 3">
    <name type="scientific">Gloeophyllum trabeum (strain ATCC 11539 / FP-39264 / Madison 617)</name>
    <name type="common">Brown rot fungus</name>
    <dbReference type="NCBI Taxonomy" id="670483"/>
    <lineage>
        <taxon>Eukaryota</taxon>
        <taxon>Fungi</taxon>
        <taxon>Dikarya</taxon>
        <taxon>Basidiomycota</taxon>
        <taxon>Agaricomycotina</taxon>
        <taxon>Agaricomycetes</taxon>
        <taxon>Gloeophyllales</taxon>
        <taxon>Gloeophyllaceae</taxon>
        <taxon>Gloeophyllum</taxon>
    </lineage>
</organism>